<dbReference type="Gene3D" id="1.10.287.1490">
    <property type="match status" value="1"/>
</dbReference>
<keyword evidence="1" id="KW-0175">Coiled coil</keyword>
<organism evidence="2">
    <name type="scientific">marine sediment metagenome</name>
    <dbReference type="NCBI Taxonomy" id="412755"/>
    <lineage>
        <taxon>unclassified sequences</taxon>
        <taxon>metagenomes</taxon>
        <taxon>ecological metagenomes</taxon>
    </lineage>
</organism>
<dbReference type="AlphaFoldDB" id="X0XCH2"/>
<reference evidence="2" key="1">
    <citation type="journal article" date="2014" name="Front. Microbiol.">
        <title>High frequency of phylogenetically diverse reductive dehalogenase-homologous genes in deep subseafloor sedimentary metagenomes.</title>
        <authorList>
            <person name="Kawai M."/>
            <person name="Futagami T."/>
            <person name="Toyoda A."/>
            <person name="Takaki Y."/>
            <person name="Nishi S."/>
            <person name="Hori S."/>
            <person name="Arai W."/>
            <person name="Tsubouchi T."/>
            <person name="Morono Y."/>
            <person name="Uchiyama I."/>
            <person name="Ito T."/>
            <person name="Fujiyama A."/>
            <person name="Inagaki F."/>
            <person name="Takami H."/>
        </authorList>
    </citation>
    <scope>NUCLEOTIDE SEQUENCE</scope>
    <source>
        <strain evidence="2">Expedition CK06-06</strain>
    </source>
</reference>
<feature type="non-terminal residue" evidence="2">
    <location>
        <position position="1"/>
    </location>
</feature>
<protein>
    <recommendedName>
        <fullName evidence="3">BRCT domain-containing protein</fullName>
    </recommendedName>
</protein>
<feature type="non-terminal residue" evidence="2">
    <location>
        <position position="254"/>
    </location>
</feature>
<name>X0XCH2_9ZZZZ</name>
<gene>
    <name evidence="2" type="ORF">S01H1_60695</name>
</gene>
<dbReference type="EMBL" id="BARS01039760">
    <property type="protein sequence ID" value="GAG22631.1"/>
    <property type="molecule type" value="Genomic_DNA"/>
</dbReference>
<comment type="caution">
    <text evidence="2">The sequence shown here is derived from an EMBL/GenBank/DDBJ whole genome shotgun (WGS) entry which is preliminary data.</text>
</comment>
<evidence type="ECO:0000313" key="2">
    <source>
        <dbReference type="EMBL" id="GAG22631.1"/>
    </source>
</evidence>
<accession>X0XCH2</accession>
<proteinExistence type="predicted"/>
<sequence length="254" mass="28547">DQIAQFEITKRVYSEKDQVIQGEKNKLQQQVNTIQADYDELQARLKQSTTEQVDTYRKQLEQARANLKSLNDKLLRTQAELKMAEDVMKLAQQEVREIKPSPDHEVLAHRPDGKIILIDSQTNVVHLNIGSKQHVYRGLTFTVYDRSGSIPKDGRGKAEIEVFDVAETYSAARITKSEIKSPILLGDIVANLIWSSDKTNVFVVAGDFDLDNDGNLDQNAIGRIQTLIEKWGGRVADTISIDTDFLVLGGQPQV</sequence>
<evidence type="ECO:0000256" key="1">
    <source>
        <dbReference type="SAM" id="Coils"/>
    </source>
</evidence>
<evidence type="ECO:0008006" key="3">
    <source>
        <dbReference type="Google" id="ProtNLM"/>
    </source>
</evidence>
<feature type="coiled-coil region" evidence="1">
    <location>
        <begin position="24"/>
        <end position="94"/>
    </location>
</feature>